<keyword evidence="3" id="KW-1185">Reference proteome</keyword>
<evidence type="ECO:0000256" key="1">
    <source>
        <dbReference type="SAM" id="MobiDB-lite"/>
    </source>
</evidence>
<dbReference type="Proteomes" id="UP001497457">
    <property type="component" value="Chromosome 24b"/>
</dbReference>
<sequence length="345" mass="39121">MQSFLLAQCDEVWLVCTKKLRENATADERKYNNRARNWILESLSEEVWARVHSKATAYDVWALRKFMRSKMRSFVKSSINSRLNVLSEQINSLGVTPLTGADLIRKILMSLPMPKFAIVKSLIYKGELSTQTVADIVGEIRSHEMFILGLMGPTATKDDLALKVKGDHKSKKKSKPKPPPSSSSDSEHSSHEESNDDEDEEKDDHGRLCVEHDALIEKYDEVIALNKLLESSHEKLKLEHSDLKMRHQELEFAYDSIDPSVQVVAKDVGKVNASTSCEDLLEVPNSTVPCESIALSPKANHDRQFELEEEVQNLTTSMNRLVRGEYLHREMLFHNARNYGSRGLG</sequence>
<gene>
    <name evidence="2" type="ORF">URODEC1_LOCUS61786</name>
</gene>
<evidence type="ECO:0000313" key="2">
    <source>
        <dbReference type="EMBL" id="CAL4994099.1"/>
    </source>
</evidence>
<evidence type="ECO:0000313" key="3">
    <source>
        <dbReference type="Proteomes" id="UP001497457"/>
    </source>
</evidence>
<dbReference type="AlphaFoldDB" id="A0ABC9B482"/>
<dbReference type="EMBL" id="OZ075134">
    <property type="protein sequence ID" value="CAL4994099.1"/>
    <property type="molecule type" value="Genomic_DNA"/>
</dbReference>
<protein>
    <submittedName>
        <fullName evidence="2">Uncharacterized protein</fullName>
    </submittedName>
</protein>
<reference evidence="2" key="1">
    <citation type="submission" date="2024-10" db="EMBL/GenBank/DDBJ databases">
        <authorList>
            <person name="Ryan C."/>
        </authorList>
    </citation>
    <scope>NUCLEOTIDE SEQUENCE [LARGE SCALE GENOMIC DNA]</scope>
</reference>
<organism evidence="2 3">
    <name type="scientific">Urochloa decumbens</name>
    <dbReference type="NCBI Taxonomy" id="240449"/>
    <lineage>
        <taxon>Eukaryota</taxon>
        <taxon>Viridiplantae</taxon>
        <taxon>Streptophyta</taxon>
        <taxon>Embryophyta</taxon>
        <taxon>Tracheophyta</taxon>
        <taxon>Spermatophyta</taxon>
        <taxon>Magnoliopsida</taxon>
        <taxon>Liliopsida</taxon>
        <taxon>Poales</taxon>
        <taxon>Poaceae</taxon>
        <taxon>PACMAD clade</taxon>
        <taxon>Panicoideae</taxon>
        <taxon>Panicodae</taxon>
        <taxon>Paniceae</taxon>
        <taxon>Melinidinae</taxon>
        <taxon>Urochloa</taxon>
    </lineage>
</organism>
<proteinExistence type="predicted"/>
<feature type="region of interest" description="Disordered" evidence="1">
    <location>
        <begin position="165"/>
        <end position="205"/>
    </location>
</feature>
<name>A0ABC9B482_9POAL</name>
<accession>A0ABC9B482</accession>